<feature type="binding site" evidence="7">
    <location>
        <position position="352"/>
    </location>
    <ligand>
        <name>substrate</name>
        <note>ligand shared between homodimeric partners</note>
    </ligand>
</feature>
<dbReference type="GO" id="GO:0070573">
    <property type="term" value="F:metallodipeptidase activity"/>
    <property type="evidence" value="ECO:0007669"/>
    <property type="project" value="InterPro"/>
</dbReference>
<protein>
    <submittedName>
        <fullName evidence="12">Peptidase M20 dimerisation domain-containing protein</fullName>
    </submittedName>
</protein>
<evidence type="ECO:0000256" key="7">
    <source>
        <dbReference type="PIRSR" id="PIRSR037242-2"/>
    </source>
</evidence>
<dbReference type="InterPro" id="IPR001261">
    <property type="entry name" value="ArgE/DapE_CS"/>
</dbReference>
<feature type="binding site" evidence="8">
    <location>
        <position position="154"/>
    </location>
    <ligand>
        <name>Mn(2+)</name>
        <dbReference type="ChEBI" id="CHEBI:29035"/>
        <label>2</label>
    </ligand>
</feature>
<evidence type="ECO:0000313" key="12">
    <source>
        <dbReference type="WBParaSite" id="PgB04_g071_t07"/>
    </source>
</evidence>
<dbReference type="GO" id="GO:0046872">
    <property type="term" value="F:metal ion binding"/>
    <property type="evidence" value="ECO:0007669"/>
    <property type="project" value="UniProtKB-KW"/>
</dbReference>
<comment type="similarity">
    <text evidence="1">Belongs to the peptidase M20A family.</text>
</comment>
<sequence length="495" mass="55290">CLSLLHQPTIFGYRRCLIVMSIDRQYDTIARYIDANKGKFIERLRDAVAIPSVSADPTHRKDVVKMIDWAKEKLESLGASTELIPLGRQKLPDGKLLDLPPLLYAILGNDPSKKTVLIYGHLDVQPANKADGWNTEPFELTEKNGKLYGRGSTDDKGPIMGWINAIEAFRGSKINIPVNIKFCFEGMEESGSVGLEEALKAHQKEWLSDVDFTCISDNYWLGPSKPCITYGLRGVCYYSIEVIGSKQDLHSGTFGGTVYEPLADVIWMMSQLTDIDGSILIDGINDLVAGVTVDERKLYDTIDFDQADYQASIGAKKLLRPSKPELLMNRWRYPSLSLHGIEGAFSGTGAKTVIPAKVIGKFSIRLVPNMETTKVDELVIEYLNKIWKQRGSPNEYRAFSNHSGRYWLSDYKHPHYQCGARATKRVYGVEPDYVRDGGSIPITITFEELTGNNVMLLPMGAGDDMAHSQNEKMNVRNYIEGTKMLAAYLLELGGI</sequence>
<evidence type="ECO:0000256" key="4">
    <source>
        <dbReference type="ARBA" id="ARBA00022801"/>
    </source>
</evidence>
<dbReference type="CDD" id="cd05676">
    <property type="entry name" value="M20_dipept_like_CNDP"/>
    <property type="match status" value="1"/>
</dbReference>
<dbReference type="PANTHER" id="PTHR43270:SF4">
    <property type="entry name" value="CARNOSINE DIPEPTIDASE 2, ISOFORM A"/>
    <property type="match status" value="1"/>
</dbReference>
<evidence type="ECO:0000259" key="10">
    <source>
        <dbReference type="Pfam" id="PF07687"/>
    </source>
</evidence>
<name>A0A914ZHT1_PARUN</name>
<dbReference type="PANTHER" id="PTHR43270">
    <property type="entry name" value="BETA-ALA-HIS DIPEPTIDASE"/>
    <property type="match status" value="1"/>
</dbReference>
<evidence type="ECO:0000256" key="9">
    <source>
        <dbReference type="PIRSR" id="PIRSR037242-4"/>
    </source>
</evidence>
<feature type="binding site" description="in other chain" evidence="7">
    <location>
        <position position="439"/>
    </location>
    <ligand>
        <name>substrate</name>
        <note>ligand shared between homodimeric partners</note>
    </ligand>
</feature>
<feature type="binding site" evidence="8">
    <location>
        <position position="467"/>
    </location>
    <ligand>
        <name>Mn(2+)</name>
        <dbReference type="ChEBI" id="CHEBI:29035"/>
        <label>1</label>
    </ligand>
</feature>
<dbReference type="Pfam" id="PF07687">
    <property type="entry name" value="M20_dimer"/>
    <property type="match status" value="1"/>
</dbReference>
<feature type="site" description="Important for catalytic activity" evidence="9">
    <location>
        <position position="250"/>
    </location>
</feature>
<dbReference type="AlphaFoldDB" id="A0A914ZHT1"/>
<keyword evidence="5" id="KW-0482">Metalloprotease</keyword>
<proteinExistence type="inferred from homology"/>
<feature type="domain" description="Peptidase M20 dimerisation" evidence="10">
    <location>
        <begin position="230"/>
        <end position="388"/>
    </location>
</feature>
<keyword evidence="4" id="KW-0378">Hydrolase</keyword>
<keyword evidence="3 8" id="KW-0479">Metal-binding</keyword>
<comment type="cofactor">
    <cofactor evidence="8">
        <name>Mn(2+)</name>
        <dbReference type="ChEBI" id="CHEBI:29035"/>
    </cofactor>
    <text evidence="8">Binds 2 manganese ions per subunit.</text>
</comment>
<dbReference type="Pfam" id="PF01546">
    <property type="entry name" value="Peptidase_M20"/>
    <property type="match status" value="1"/>
</dbReference>
<dbReference type="Gene3D" id="3.30.70.360">
    <property type="match status" value="1"/>
</dbReference>
<evidence type="ECO:0000256" key="2">
    <source>
        <dbReference type="ARBA" id="ARBA00022670"/>
    </source>
</evidence>
<dbReference type="Proteomes" id="UP000887569">
    <property type="component" value="Unplaced"/>
</dbReference>
<keyword evidence="11" id="KW-1185">Reference proteome</keyword>
<feature type="binding site" evidence="7">
    <location>
        <position position="250"/>
    </location>
    <ligand>
        <name>substrate</name>
        <note>ligand shared between homodimeric partners</note>
    </ligand>
</feature>
<feature type="binding site" evidence="8">
    <location>
        <position position="217"/>
    </location>
    <ligand>
        <name>Mn(2+)</name>
        <dbReference type="ChEBI" id="CHEBI:29035"/>
        <label>2</label>
    </ligand>
</feature>
<evidence type="ECO:0000256" key="3">
    <source>
        <dbReference type="ARBA" id="ARBA00022723"/>
    </source>
</evidence>
<feature type="binding site" evidence="8">
    <location>
        <position position="189"/>
    </location>
    <ligand>
        <name>Mn(2+)</name>
        <dbReference type="ChEBI" id="CHEBI:29035"/>
        <label>1</label>
    </ligand>
</feature>
<dbReference type="GO" id="GO:0006508">
    <property type="term" value="P:proteolysis"/>
    <property type="evidence" value="ECO:0007669"/>
    <property type="project" value="UniProtKB-KW"/>
</dbReference>
<evidence type="ECO:0000256" key="8">
    <source>
        <dbReference type="PIRSR" id="PIRSR037242-3"/>
    </source>
</evidence>
<keyword evidence="2" id="KW-0645">Protease</keyword>
<keyword evidence="8" id="KW-0464">Manganese</keyword>
<evidence type="ECO:0000313" key="11">
    <source>
        <dbReference type="Proteomes" id="UP000887569"/>
    </source>
</evidence>
<dbReference type="SUPFAM" id="SSF53187">
    <property type="entry name" value="Zn-dependent exopeptidases"/>
    <property type="match status" value="1"/>
</dbReference>
<feature type="binding site" description="in other chain" evidence="7">
    <location>
        <position position="365"/>
    </location>
    <ligand>
        <name>substrate</name>
        <note>ligand shared between homodimeric partners</note>
    </ligand>
</feature>
<evidence type="ECO:0000256" key="1">
    <source>
        <dbReference type="ARBA" id="ARBA00006247"/>
    </source>
</evidence>
<feature type="active site" evidence="6">
    <location>
        <position position="123"/>
    </location>
</feature>
<reference evidence="12" key="1">
    <citation type="submission" date="2022-11" db="UniProtKB">
        <authorList>
            <consortium name="WormBaseParasite"/>
        </authorList>
    </citation>
    <scope>IDENTIFICATION</scope>
</reference>
<feature type="binding site" description="in other chain" evidence="7">
    <location>
        <position position="217"/>
    </location>
    <ligand>
        <name>substrate</name>
        <note>ligand shared between homodimeric partners</note>
    </ligand>
</feature>
<feature type="binding site" description="in other chain" evidence="7">
    <location>
        <position position="467"/>
    </location>
    <ligand>
        <name>substrate</name>
        <note>ligand shared between homodimeric partners</note>
    </ligand>
</feature>
<dbReference type="WBParaSite" id="PgB04_g071_t07">
    <property type="protein sequence ID" value="PgB04_g071_t07"/>
    <property type="gene ID" value="PgB04_g071"/>
</dbReference>
<accession>A0A914ZHT1</accession>
<dbReference type="PROSITE" id="PS00759">
    <property type="entry name" value="ARGE_DAPE_CPG2_2"/>
    <property type="match status" value="1"/>
</dbReference>
<organism evidence="11 12">
    <name type="scientific">Parascaris univalens</name>
    <name type="common">Nematode worm</name>
    <dbReference type="NCBI Taxonomy" id="6257"/>
    <lineage>
        <taxon>Eukaryota</taxon>
        <taxon>Metazoa</taxon>
        <taxon>Ecdysozoa</taxon>
        <taxon>Nematoda</taxon>
        <taxon>Chromadorea</taxon>
        <taxon>Rhabditida</taxon>
        <taxon>Spirurina</taxon>
        <taxon>Ascaridomorpha</taxon>
        <taxon>Ascaridoidea</taxon>
        <taxon>Ascarididae</taxon>
        <taxon>Parascaris</taxon>
    </lineage>
</organism>
<dbReference type="InterPro" id="IPR051458">
    <property type="entry name" value="Cyt/Met_Dipeptidase"/>
</dbReference>
<dbReference type="InterPro" id="IPR017153">
    <property type="entry name" value="CNDP/DUG1"/>
</dbReference>
<dbReference type="Gene3D" id="3.40.630.10">
    <property type="entry name" value="Zn peptidases"/>
    <property type="match status" value="1"/>
</dbReference>
<dbReference type="InterPro" id="IPR011650">
    <property type="entry name" value="Peptidase_M20_dimer"/>
</dbReference>
<feature type="active site" description="Proton acceptor" evidence="6">
    <location>
        <position position="188"/>
    </location>
</feature>
<feature type="binding site" evidence="8">
    <location>
        <position position="154"/>
    </location>
    <ligand>
        <name>Mn(2+)</name>
        <dbReference type="ChEBI" id="CHEBI:29035"/>
        <label>1</label>
    </ligand>
</feature>
<feature type="binding site" evidence="8">
    <location>
        <position position="121"/>
    </location>
    <ligand>
        <name>Mn(2+)</name>
        <dbReference type="ChEBI" id="CHEBI:29035"/>
        <label>2</label>
    </ligand>
</feature>
<evidence type="ECO:0000256" key="5">
    <source>
        <dbReference type="ARBA" id="ARBA00023049"/>
    </source>
</evidence>
<evidence type="ECO:0000256" key="6">
    <source>
        <dbReference type="PIRSR" id="PIRSR037242-1"/>
    </source>
</evidence>
<dbReference type="InterPro" id="IPR002933">
    <property type="entry name" value="Peptidase_M20"/>
</dbReference>
<dbReference type="PIRSF" id="PIRSF037242">
    <property type="entry name" value="CNDP_dipeptidase"/>
    <property type="match status" value="1"/>
</dbReference>